<name>A0A2A2M453_9BILA</name>
<proteinExistence type="predicted"/>
<dbReference type="AlphaFoldDB" id="A0A2A2M453"/>
<sequence>MPRSAPIASAVRIVSCAFASPIETTTISVTPLSFSRIASSTAISSKGFMLILTLARSTPEPSAFTRGFTL</sequence>
<accession>A0A2A2M453</accession>
<evidence type="ECO:0000313" key="1">
    <source>
        <dbReference type="EMBL" id="PAV93311.1"/>
    </source>
</evidence>
<dbReference type="EMBL" id="LIAE01005484">
    <property type="protein sequence ID" value="PAV93311.1"/>
    <property type="molecule type" value="Genomic_DNA"/>
</dbReference>
<gene>
    <name evidence="1" type="ORF">WR25_09663</name>
</gene>
<dbReference type="Proteomes" id="UP000218231">
    <property type="component" value="Unassembled WGS sequence"/>
</dbReference>
<organism evidence="1 2">
    <name type="scientific">Diploscapter pachys</name>
    <dbReference type="NCBI Taxonomy" id="2018661"/>
    <lineage>
        <taxon>Eukaryota</taxon>
        <taxon>Metazoa</taxon>
        <taxon>Ecdysozoa</taxon>
        <taxon>Nematoda</taxon>
        <taxon>Chromadorea</taxon>
        <taxon>Rhabditida</taxon>
        <taxon>Rhabditina</taxon>
        <taxon>Rhabditomorpha</taxon>
        <taxon>Rhabditoidea</taxon>
        <taxon>Rhabditidae</taxon>
        <taxon>Diploscapter</taxon>
    </lineage>
</organism>
<protein>
    <submittedName>
        <fullName evidence="1">Uncharacterized protein</fullName>
    </submittedName>
</protein>
<evidence type="ECO:0000313" key="2">
    <source>
        <dbReference type="Proteomes" id="UP000218231"/>
    </source>
</evidence>
<comment type="caution">
    <text evidence="1">The sequence shown here is derived from an EMBL/GenBank/DDBJ whole genome shotgun (WGS) entry which is preliminary data.</text>
</comment>
<keyword evidence="2" id="KW-1185">Reference proteome</keyword>
<reference evidence="1 2" key="1">
    <citation type="journal article" date="2017" name="Curr. Biol.">
        <title>Genome architecture and evolution of a unichromosomal asexual nematode.</title>
        <authorList>
            <person name="Fradin H."/>
            <person name="Zegar C."/>
            <person name="Gutwein M."/>
            <person name="Lucas J."/>
            <person name="Kovtun M."/>
            <person name="Corcoran D."/>
            <person name="Baugh L.R."/>
            <person name="Kiontke K."/>
            <person name="Gunsalus K."/>
            <person name="Fitch D.H."/>
            <person name="Piano F."/>
        </authorList>
    </citation>
    <scope>NUCLEOTIDE SEQUENCE [LARGE SCALE GENOMIC DNA]</scope>
    <source>
        <strain evidence="1">PF1309</strain>
    </source>
</reference>